<comment type="caution">
    <text evidence="10">The sequence shown here is derived from an EMBL/GenBank/DDBJ whole genome shotgun (WGS) entry which is preliminary data.</text>
</comment>
<dbReference type="GO" id="GO:0006412">
    <property type="term" value="P:translation"/>
    <property type="evidence" value="ECO:0007669"/>
    <property type="project" value="UniProtKB-UniRule"/>
</dbReference>
<accession>A0A1F8F6K4</accession>
<dbReference type="InterPro" id="IPR000120">
    <property type="entry name" value="Amidase"/>
</dbReference>
<dbReference type="GO" id="GO:0005524">
    <property type="term" value="F:ATP binding"/>
    <property type="evidence" value="ECO:0007669"/>
    <property type="project" value="UniProtKB-KW"/>
</dbReference>
<feature type="active site" description="Charge relay system" evidence="7">
    <location>
        <position position="63"/>
    </location>
</feature>
<keyword evidence="4 7" id="KW-0067">ATP-binding</keyword>
<gene>
    <name evidence="7 10" type="primary">gatA</name>
    <name evidence="10" type="ORF">A3J46_04430</name>
</gene>
<dbReference type="Proteomes" id="UP000177167">
    <property type="component" value="Unassembled WGS sequence"/>
</dbReference>
<evidence type="ECO:0000256" key="4">
    <source>
        <dbReference type="ARBA" id="ARBA00022840"/>
    </source>
</evidence>
<feature type="domain" description="Amidase" evidence="9">
    <location>
        <begin position="49"/>
        <end position="452"/>
    </location>
</feature>
<feature type="region of interest" description="Disordered" evidence="8">
    <location>
        <begin position="115"/>
        <end position="141"/>
    </location>
</feature>
<reference evidence="10 11" key="1">
    <citation type="journal article" date="2016" name="Nat. Commun.">
        <title>Thousands of microbial genomes shed light on interconnected biogeochemical processes in an aquifer system.</title>
        <authorList>
            <person name="Anantharaman K."/>
            <person name="Brown C.T."/>
            <person name="Hug L.A."/>
            <person name="Sharon I."/>
            <person name="Castelle C.J."/>
            <person name="Probst A.J."/>
            <person name="Thomas B.C."/>
            <person name="Singh A."/>
            <person name="Wilkins M.J."/>
            <person name="Karaoz U."/>
            <person name="Brodie E.L."/>
            <person name="Williams K.H."/>
            <person name="Hubbard S.S."/>
            <person name="Banfield J.F."/>
        </authorList>
    </citation>
    <scope>NUCLEOTIDE SEQUENCE [LARGE SCALE GENOMIC DNA]</scope>
</reference>
<dbReference type="InterPro" id="IPR036928">
    <property type="entry name" value="AS_sf"/>
</dbReference>
<dbReference type="GO" id="GO:0016740">
    <property type="term" value="F:transferase activity"/>
    <property type="evidence" value="ECO:0007669"/>
    <property type="project" value="UniProtKB-KW"/>
</dbReference>
<feature type="active site" description="Charge relay system" evidence="7">
    <location>
        <position position="138"/>
    </location>
</feature>
<keyword evidence="5 7" id="KW-0648">Protein biosynthesis</keyword>
<evidence type="ECO:0000256" key="6">
    <source>
        <dbReference type="ARBA" id="ARBA00047407"/>
    </source>
</evidence>
<comment type="similarity">
    <text evidence="1 7">Belongs to the amidase family. GatA subfamily.</text>
</comment>
<evidence type="ECO:0000313" key="11">
    <source>
        <dbReference type="Proteomes" id="UP000177167"/>
    </source>
</evidence>
<dbReference type="InterPro" id="IPR023631">
    <property type="entry name" value="Amidase_dom"/>
</dbReference>
<evidence type="ECO:0000256" key="1">
    <source>
        <dbReference type="ARBA" id="ARBA00008069"/>
    </source>
</evidence>
<keyword evidence="3 7" id="KW-0547">Nucleotide-binding</keyword>
<dbReference type="Gene3D" id="3.90.1300.10">
    <property type="entry name" value="Amidase signature (AS) domain"/>
    <property type="match status" value="1"/>
</dbReference>
<evidence type="ECO:0000313" key="10">
    <source>
        <dbReference type="EMBL" id="OGN08787.1"/>
    </source>
</evidence>
<organism evidence="10 11">
    <name type="scientific">Candidatus Yanofskybacteria bacterium RIFCSPHIGHO2_02_FULL_41_11</name>
    <dbReference type="NCBI Taxonomy" id="1802675"/>
    <lineage>
        <taxon>Bacteria</taxon>
        <taxon>Candidatus Yanofskyibacteriota</taxon>
    </lineage>
</organism>
<dbReference type="GO" id="GO:0050567">
    <property type="term" value="F:glutaminyl-tRNA synthase (glutamine-hydrolyzing) activity"/>
    <property type="evidence" value="ECO:0007669"/>
    <property type="project" value="UniProtKB-UniRule"/>
</dbReference>
<dbReference type="Pfam" id="PF01425">
    <property type="entry name" value="Amidase"/>
    <property type="match status" value="1"/>
</dbReference>
<feature type="active site" description="Acyl-ester intermediate" evidence="7">
    <location>
        <position position="162"/>
    </location>
</feature>
<sequence>MQNFTIKIAREALDKKELSAKELFTHYVRKIGQHEDLNAFITTFDFQDNQSKGSLQGIPCATKDNMLIEGTRTTAGSKILNNYTAAYDATVIKNLKEAGVEFLGKTNMDEFAMGTSTENSAFGPAKNPHDPERVPGGSSGGSAAAVAADLCVFGLGSDTGGSIRQPASMCGVVGLKPTYGRVSRHGLIAMASSFDQIGPITKNVHDAALVLNIITGKDIFDSTTVEKPKEDFTSSLTKDVRGTRVGIPKEFFASGLNGEVNEQIQKSISLLEKMGCEIKEISLPNFGYALACYYVLVPSEVSANLARFDGIRYGYSSKEASNLSETYFKSRSGGFGPEPKRRIMIGTYALSSGYYDAYYLKAQKVRALIKKDFDDAFKNVDVIVGPTAPSTAFKIGEKASDPLALYLEDVYTVPVNLAGNPGISIPCGLGSKSKLPIGFQIIAGQFQEAKLLNVAHQLEQCLKQ</sequence>
<dbReference type="EC" id="6.3.5.7" evidence="7"/>
<evidence type="ECO:0000256" key="2">
    <source>
        <dbReference type="ARBA" id="ARBA00022598"/>
    </source>
</evidence>
<dbReference type="NCBIfam" id="TIGR00132">
    <property type="entry name" value="gatA"/>
    <property type="match status" value="1"/>
</dbReference>
<dbReference type="PANTHER" id="PTHR11895">
    <property type="entry name" value="TRANSAMIDASE"/>
    <property type="match status" value="1"/>
</dbReference>
<proteinExistence type="inferred from homology"/>
<dbReference type="SUPFAM" id="SSF75304">
    <property type="entry name" value="Amidase signature (AS) enzymes"/>
    <property type="match status" value="1"/>
</dbReference>
<evidence type="ECO:0000256" key="8">
    <source>
        <dbReference type="SAM" id="MobiDB-lite"/>
    </source>
</evidence>
<dbReference type="InterPro" id="IPR004412">
    <property type="entry name" value="GatA"/>
</dbReference>
<protein>
    <recommendedName>
        <fullName evidence="7">Glutamyl-tRNA(Gln) amidotransferase subunit A</fullName>
        <shortName evidence="7">Glu-ADT subunit A</shortName>
        <ecNumber evidence="7">6.3.5.7</ecNumber>
    </recommendedName>
</protein>
<dbReference type="AlphaFoldDB" id="A0A1F8F6K4"/>
<comment type="catalytic activity">
    <reaction evidence="6 7">
        <text>L-glutamyl-tRNA(Gln) + L-glutamine + ATP + H2O = L-glutaminyl-tRNA(Gln) + L-glutamate + ADP + phosphate + H(+)</text>
        <dbReference type="Rhea" id="RHEA:17521"/>
        <dbReference type="Rhea" id="RHEA-COMP:9681"/>
        <dbReference type="Rhea" id="RHEA-COMP:9684"/>
        <dbReference type="ChEBI" id="CHEBI:15377"/>
        <dbReference type="ChEBI" id="CHEBI:15378"/>
        <dbReference type="ChEBI" id="CHEBI:29985"/>
        <dbReference type="ChEBI" id="CHEBI:30616"/>
        <dbReference type="ChEBI" id="CHEBI:43474"/>
        <dbReference type="ChEBI" id="CHEBI:58359"/>
        <dbReference type="ChEBI" id="CHEBI:78520"/>
        <dbReference type="ChEBI" id="CHEBI:78521"/>
        <dbReference type="ChEBI" id="CHEBI:456216"/>
        <dbReference type="EC" id="6.3.5.7"/>
    </reaction>
</comment>
<keyword evidence="10" id="KW-0808">Transferase</keyword>
<dbReference type="GO" id="GO:0030956">
    <property type="term" value="C:glutamyl-tRNA(Gln) amidotransferase complex"/>
    <property type="evidence" value="ECO:0007669"/>
    <property type="project" value="InterPro"/>
</dbReference>
<dbReference type="HAMAP" id="MF_00120">
    <property type="entry name" value="GatA"/>
    <property type="match status" value="1"/>
</dbReference>
<dbReference type="PROSITE" id="PS00571">
    <property type="entry name" value="AMIDASES"/>
    <property type="match status" value="1"/>
</dbReference>
<comment type="subunit">
    <text evidence="7">Heterotrimer of A, B and C subunits.</text>
</comment>
<evidence type="ECO:0000256" key="5">
    <source>
        <dbReference type="ARBA" id="ARBA00022917"/>
    </source>
</evidence>
<comment type="function">
    <text evidence="7">Allows the formation of correctly charged Gln-tRNA(Gln) through the transamidation of misacylated Glu-tRNA(Gln) in organisms which lack glutaminyl-tRNA synthetase. The reaction takes place in the presence of glutamine and ATP through an activated gamma-phospho-Glu-tRNA(Gln).</text>
</comment>
<name>A0A1F8F6K4_9BACT</name>
<evidence type="ECO:0000256" key="3">
    <source>
        <dbReference type="ARBA" id="ARBA00022741"/>
    </source>
</evidence>
<keyword evidence="2 7" id="KW-0436">Ligase</keyword>
<evidence type="ECO:0000259" key="9">
    <source>
        <dbReference type="Pfam" id="PF01425"/>
    </source>
</evidence>
<dbReference type="PANTHER" id="PTHR11895:SF151">
    <property type="entry name" value="GLUTAMYL-TRNA(GLN) AMIDOTRANSFERASE SUBUNIT A"/>
    <property type="match status" value="1"/>
</dbReference>
<evidence type="ECO:0000256" key="7">
    <source>
        <dbReference type="HAMAP-Rule" id="MF_00120"/>
    </source>
</evidence>
<dbReference type="EMBL" id="MGJP01000053">
    <property type="protein sequence ID" value="OGN08787.1"/>
    <property type="molecule type" value="Genomic_DNA"/>
</dbReference>
<dbReference type="InterPro" id="IPR020556">
    <property type="entry name" value="Amidase_CS"/>
</dbReference>